<dbReference type="Pfam" id="PF02210">
    <property type="entry name" value="Laminin_G_2"/>
    <property type="match status" value="2"/>
</dbReference>
<name>A0A2I4CS74_AUSLI</name>
<gene>
    <name evidence="11" type="primary">cspg4</name>
</gene>
<dbReference type="InterPro" id="IPR001791">
    <property type="entry name" value="Laminin_G"/>
</dbReference>
<protein>
    <submittedName>
        <fullName evidence="11">Chondroitin sulfate proteoglycan 4</fullName>
    </submittedName>
</protein>
<organism evidence="10 11">
    <name type="scientific">Austrofundulus limnaeus</name>
    <name type="common">Annual killifish</name>
    <dbReference type="NCBI Taxonomy" id="52670"/>
    <lineage>
        <taxon>Eukaryota</taxon>
        <taxon>Metazoa</taxon>
        <taxon>Chordata</taxon>
        <taxon>Craniata</taxon>
        <taxon>Vertebrata</taxon>
        <taxon>Euteleostomi</taxon>
        <taxon>Actinopterygii</taxon>
        <taxon>Neopterygii</taxon>
        <taxon>Teleostei</taxon>
        <taxon>Neoteleostei</taxon>
        <taxon>Acanthomorphata</taxon>
        <taxon>Ovalentaria</taxon>
        <taxon>Atherinomorphae</taxon>
        <taxon>Cyprinodontiformes</taxon>
        <taxon>Rivulidae</taxon>
        <taxon>Austrofundulus</taxon>
    </lineage>
</organism>
<dbReference type="InterPro" id="IPR039005">
    <property type="entry name" value="CSPG_rpt"/>
</dbReference>
<dbReference type="InParanoid" id="A0A2I4CS74"/>
<dbReference type="FunCoup" id="A0A2I4CS74">
    <property type="interactions" value="341"/>
</dbReference>
<dbReference type="CDD" id="cd00110">
    <property type="entry name" value="LamG"/>
    <property type="match status" value="2"/>
</dbReference>
<keyword evidence="7" id="KW-1133">Transmembrane helix</keyword>
<evidence type="ECO:0000256" key="7">
    <source>
        <dbReference type="SAM" id="Phobius"/>
    </source>
</evidence>
<dbReference type="RefSeq" id="XP_013882839.1">
    <property type="nucleotide sequence ID" value="XM_014027385.1"/>
</dbReference>
<dbReference type="GeneID" id="106531506"/>
<dbReference type="STRING" id="52670.A0A2I4CS74"/>
<evidence type="ECO:0000313" key="10">
    <source>
        <dbReference type="Proteomes" id="UP000192220"/>
    </source>
</evidence>
<feature type="region of interest" description="Disordered" evidence="6">
    <location>
        <begin position="2158"/>
        <end position="2188"/>
    </location>
</feature>
<feature type="domain" description="Laminin G" evidence="9">
    <location>
        <begin position="205"/>
        <end position="386"/>
    </location>
</feature>
<dbReference type="PANTHER" id="PTHR45739:SF13">
    <property type="entry name" value="CHONDROITIN SULFATE PROTEOGLYCAN 4"/>
    <property type="match status" value="1"/>
</dbReference>
<dbReference type="SUPFAM" id="SSF49899">
    <property type="entry name" value="Concanavalin A-like lectins/glucanases"/>
    <property type="match status" value="2"/>
</dbReference>
<keyword evidence="3" id="KW-0325">Glycoprotein</keyword>
<feature type="signal peptide" evidence="8">
    <location>
        <begin position="1"/>
        <end position="25"/>
    </location>
</feature>
<feature type="repeat" description="CSPG" evidence="5">
    <location>
        <begin position="1227"/>
        <end position="1325"/>
    </location>
</feature>
<accession>A0A2I4CS74</accession>
<evidence type="ECO:0000259" key="9">
    <source>
        <dbReference type="PROSITE" id="PS50025"/>
    </source>
</evidence>
<proteinExistence type="predicted"/>
<evidence type="ECO:0000256" key="8">
    <source>
        <dbReference type="SAM" id="SignalP"/>
    </source>
</evidence>
<feature type="repeat" description="CSPG" evidence="5">
    <location>
        <begin position="1343"/>
        <end position="1432"/>
    </location>
</feature>
<feature type="compositionally biased region" description="Polar residues" evidence="6">
    <location>
        <begin position="2176"/>
        <end position="2188"/>
    </location>
</feature>
<dbReference type="GO" id="GO:0009653">
    <property type="term" value="P:anatomical structure morphogenesis"/>
    <property type="evidence" value="ECO:0007669"/>
    <property type="project" value="TreeGrafter"/>
</dbReference>
<dbReference type="InterPro" id="IPR013320">
    <property type="entry name" value="ConA-like_dom_sf"/>
</dbReference>
<feature type="repeat" description="CSPG" evidence="5">
    <location>
        <begin position="887"/>
        <end position="981"/>
    </location>
</feature>
<feature type="repeat" description="CSPG" evidence="5">
    <location>
        <begin position="1456"/>
        <end position="1546"/>
    </location>
</feature>
<feature type="repeat" description="CSPG" evidence="5">
    <location>
        <begin position="1114"/>
        <end position="1205"/>
    </location>
</feature>
<keyword evidence="10" id="KW-1185">Reference proteome</keyword>
<feature type="domain" description="Laminin G" evidence="9">
    <location>
        <begin position="20"/>
        <end position="195"/>
    </location>
</feature>
<dbReference type="KEGG" id="alim:106531506"/>
<feature type="repeat" description="CSPG" evidence="5">
    <location>
        <begin position="1006"/>
        <end position="1098"/>
    </location>
</feature>
<evidence type="ECO:0000256" key="4">
    <source>
        <dbReference type="PROSITE-ProRule" id="PRU00122"/>
    </source>
</evidence>
<evidence type="ECO:0000313" key="11">
    <source>
        <dbReference type="RefSeq" id="XP_013882839.1"/>
    </source>
</evidence>
<dbReference type="OrthoDB" id="9026019at2759"/>
<keyword evidence="1 8" id="KW-0732">Signal</keyword>
<dbReference type="PANTHER" id="PTHR45739">
    <property type="entry name" value="MATRIX PROTEIN, PUTATIVE-RELATED"/>
    <property type="match status" value="1"/>
</dbReference>
<dbReference type="CTD" id="1464"/>
<evidence type="ECO:0000256" key="1">
    <source>
        <dbReference type="ARBA" id="ARBA00022729"/>
    </source>
</evidence>
<evidence type="ECO:0000256" key="3">
    <source>
        <dbReference type="ARBA" id="ARBA00023180"/>
    </source>
</evidence>
<dbReference type="Gene3D" id="2.60.120.200">
    <property type="match status" value="2"/>
</dbReference>
<feature type="repeat" description="CSPG" evidence="5">
    <location>
        <begin position="1563"/>
        <end position="1658"/>
    </location>
</feature>
<dbReference type="PROSITE" id="PS51854">
    <property type="entry name" value="CSPG"/>
    <property type="match status" value="10"/>
</dbReference>
<feature type="repeat" description="CSPG" evidence="5">
    <location>
        <begin position="1683"/>
        <end position="1782"/>
    </location>
</feature>
<feature type="transmembrane region" description="Helical" evidence="7">
    <location>
        <begin position="2196"/>
        <end position="2221"/>
    </location>
</feature>
<dbReference type="InterPro" id="IPR051561">
    <property type="entry name" value="FRAS1_ECM"/>
</dbReference>
<dbReference type="PROSITE" id="PS50025">
    <property type="entry name" value="LAM_G_DOMAIN"/>
    <property type="match status" value="2"/>
</dbReference>
<evidence type="ECO:0000256" key="2">
    <source>
        <dbReference type="ARBA" id="ARBA00022737"/>
    </source>
</evidence>
<keyword evidence="7" id="KW-0472">Membrane</keyword>
<dbReference type="Pfam" id="PF16184">
    <property type="entry name" value="Cadherin_3"/>
    <property type="match status" value="13"/>
</dbReference>
<comment type="caution">
    <text evidence="4">Lacks conserved residue(s) required for the propagation of feature annotation.</text>
</comment>
<evidence type="ECO:0000256" key="5">
    <source>
        <dbReference type="PROSITE-ProRule" id="PRU01201"/>
    </source>
</evidence>
<sequence>MEALHPVLVGALLTLLICLPSPGFGESYFGDSFCHLQAVQDVSTFQLSLQIKTSRRSGLLLLAAGMEDYVFLELLNGKIQARMNLGAGEVILSSSQGVQINNLAHHKVLLTLQEGQLTMTIDDLYSTYIPVDDNGEKLNIDLGIWLGGTGDLDVSYLSNAIPPFRGCMTDIKFVSHQFDILTSVFKQCHDTKESCSSEFEAGDGEAISFSTPDSFVSFPTWSGAAGAPRTLEFLMKTTIEDALLVFHHGQESDFIAIGVAKGYLKGILDLGGGMEELDNTQVQLDDDQWHRVKVQLNPDSFILNIDSQSSSLPLDSSKKLDLVGNLYIGGIQGKMKEVFRNSGSLNRFEEDMTSESFIGCLGEIKVNQRDRSLQDALVTKDVHIKCEGEDYDYPTYDEGSTTSPPVPTDSNLNVQYCYPKDNWPELFKNVTKFLDITPLRVPEGGEVFFDIHNLKPTFDLGSAGMRQSQVVFTLEDDPWYGLIDINVSRRHMRKFTLLDVANKKIKYMHDGNERHEDQIQLEVIAQSNGYLPECFKTTQKYTLPVVVLPAKDPPISGNEILIVEKGRTRISSSLKLMDSDFSCEQSVVTVTLEPSMDFGYLENDKQPGRSISEFTCRELRDGNIYFVHREGGSGEITVKVSEGQSLIQSITFNLLVTKPHMVLNSISGLTLFQGGNASISVQNLAILAHPRDGDIMYNITQPPRFGELKIKTSNGVYKQVMSFYQSHLEQELIRYFSSDPSNQEEAVIDEFLFDAHLGQFSLSNYSLDVIIFPAPVKVSNLETLEFWPGKKQAIGLQAEVLNKHLDPQTIKYILVKAPALGSLQLSDKELAEGDMFTQKDILDNAVSYNIRMPVAVDSLDQFQFKVFAEDQYSPLYTLPISIFASSGEYMLTNKELVVLQGAEQILNKNYLWVQSPSSTDFLFQVRQGPKHGRLIRDSPPGEPRFDEAIRVFSNEDLQLNRLIYKHDGSKTSSDEFSFLANDQSSDVSETVTAVFRILIQSKNEHAPVRIVDKVFNVVRHSQRLLTTDVIKFKDDDSGFNDTQIVYAREGILSGSIVSASNPHQPLFRFTQADLRDKKILFIHHGADRERFPLQVSDGFHKTTSLLEIQASEPYLRVVNNSIINIDHGSTKTFDTSLLSADSNMDIRDDSEIKFQITLLPSSGRIIVSGIKAFEFTQEDLKKGVVSYESSYESLRSKDSFSFTVQAKGHSVEGVVKIKILKQNDLPEPEVITNEVIISYEGEHTIISQNHLKVNEEDLLPSEIMFTVKTPPRLGHVVMLKNSSDDTASPVLDYIHSFSQEDIDQEHILYVSSSIQGYDSFTVDVSNGYNTLEDLHIDVNIVPRFIPIQAFNFSVKEGLSRAINEEIVNISHPFYSLANIDFSVDEPPRHGELRNLNGDEVTYFPWDEVKLGQIVYMHDSSETTEDRFTLSASAYEIERRSHPVTISITVIPVNDEAPKVTRNTGLEVLAGEEADIMSSMLSTEDADTPAEELVYHVEMLTSGMVALKEEPEESVLNFTQAHVNKGEVIFIHEGEESGGFSFTVTDGEHTSPLYRFGVTARPLTITMVTKKELLVFPGTRQLITRANLGAKTNEDGNEINFLLVRAPRFGRLLVANKNQYEEINQFSQSQLESGLVYYEHQLPTDPFWVVKDSMEFTLSSQPAPDVRHVLPITVSYDAAHSSNSSQLWRNKGLEIVRGQSKTIDSSILDASNLLASVPEAKRANMDVVFEIKRSPNHGRITLSGEDLPQNVPTFMQQDVIEGKLDYLHDDSRAASDSFSFRARVKSKGPGGSSPAESVILEEVFHISIKQRGSDPPELVATDMLLEVLQGTMKVLTKNQLNTHDKDSPPDEINFIVTKAPGNGKLVNCITLESISHFTQEMINHGEVCFRSDGSLNEGFLDFIVSDGELQTEPFTLHIGILSQKLLLDKVSEIKVKQGDDQTLVTEKMLNVTTGGPAEVDILYKITSVPKYAAIMVDRQPTSAFTQKQIKEGRVSVRFVKSTSPRDSISFTARSQAANVSSVLNITVQPLAKIAQDPLLPQGTIVQVDRRLLDATPLADKTRSSPTFTITQQPKGARFLTNWGTGAGQPVDSFSQKDLNEGRVVMDISDGASGSQSGGTKDEARFLLKAHGVPPAECVLSFHTGPYNASGVYPATLLRTPNSKDLSGKDGSLGDHLTTASPGSSSQGNPHVSRHSNFWSIFIPILVVLLLLLLAAILAYYLIRKNKTGKHDVQTAVFKPKNGEVATTETFRKTDPANNIPMTNVDSKDADPELLQHCRTTNPALKKNQYWV</sequence>
<keyword evidence="2" id="KW-0677">Repeat</keyword>
<feature type="repeat" description="CSPG" evidence="5">
    <location>
        <begin position="430"/>
        <end position="524"/>
    </location>
</feature>
<dbReference type="SMART" id="SM00282">
    <property type="entry name" value="LamG"/>
    <property type="match status" value="2"/>
</dbReference>
<reference evidence="11" key="1">
    <citation type="submission" date="2025-08" db="UniProtKB">
        <authorList>
            <consortium name="RefSeq"/>
        </authorList>
    </citation>
    <scope>IDENTIFICATION</scope>
    <source>
        <strain evidence="11">Quisiro</strain>
        <tissue evidence="11">Liver</tissue>
    </source>
</reference>
<keyword evidence="7" id="KW-0812">Transmembrane</keyword>
<feature type="repeat" description="CSPG" evidence="5">
    <location>
        <begin position="1815"/>
        <end position="1906"/>
    </location>
</feature>
<evidence type="ECO:0000256" key="6">
    <source>
        <dbReference type="SAM" id="MobiDB-lite"/>
    </source>
</evidence>
<dbReference type="Proteomes" id="UP000192220">
    <property type="component" value="Unplaced"/>
</dbReference>
<feature type="chain" id="PRO_5014160283" evidence="8">
    <location>
        <begin position="26"/>
        <end position="2290"/>
    </location>
</feature>